<dbReference type="GeneID" id="28731016"/>
<dbReference type="AlphaFoldDB" id="A0A0N0NKM6"/>
<proteinExistence type="predicted"/>
<dbReference type="RefSeq" id="XP_017998171.1">
    <property type="nucleotide sequence ID" value="XM_018139147.1"/>
</dbReference>
<dbReference type="VEuPathDB" id="FungiDB:AB675_1037"/>
<evidence type="ECO:0000313" key="2">
    <source>
        <dbReference type="Proteomes" id="UP000038010"/>
    </source>
</evidence>
<organism evidence="1 2">
    <name type="scientific">Cyphellophora attinorum</name>
    <dbReference type="NCBI Taxonomy" id="1664694"/>
    <lineage>
        <taxon>Eukaryota</taxon>
        <taxon>Fungi</taxon>
        <taxon>Dikarya</taxon>
        <taxon>Ascomycota</taxon>
        <taxon>Pezizomycotina</taxon>
        <taxon>Eurotiomycetes</taxon>
        <taxon>Chaetothyriomycetidae</taxon>
        <taxon>Chaetothyriales</taxon>
        <taxon>Cyphellophoraceae</taxon>
        <taxon>Cyphellophora</taxon>
    </lineage>
</organism>
<gene>
    <name evidence="1" type="ORF">AB675_1037</name>
</gene>
<evidence type="ECO:0000313" key="1">
    <source>
        <dbReference type="EMBL" id="KPI38208.1"/>
    </source>
</evidence>
<keyword evidence="2" id="KW-1185">Reference proteome</keyword>
<dbReference type="EMBL" id="LFJN01000020">
    <property type="protein sequence ID" value="KPI38208.1"/>
    <property type="molecule type" value="Genomic_DNA"/>
</dbReference>
<reference evidence="1 2" key="1">
    <citation type="submission" date="2015-06" db="EMBL/GenBank/DDBJ databases">
        <title>Draft genome of the ant-associated black yeast Phialophora attae CBS 131958.</title>
        <authorList>
            <person name="Moreno L.F."/>
            <person name="Stielow B.J."/>
            <person name="de Hoog S."/>
            <person name="Vicente V.A."/>
            <person name="Weiss V.A."/>
            <person name="de Vries M."/>
            <person name="Cruz L.M."/>
            <person name="Souza E.M."/>
        </authorList>
    </citation>
    <scope>NUCLEOTIDE SEQUENCE [LARGE SCALE GENOMIC DNA]</scope>
    <source>
        <strain evidence="1 2">CBS 131958</strain>
    </source>
</reference>
<dbReference type="Proteomes" id="UP000038010">
    <property type="component" value="Unassembled WGS sequence"/>
</dbReference>
<comment type="caution">
    <text evidence="1">The sequence shown here is derived from an EMBL/GenBank/DDBJ whole genome shotgun (WGS) entry which is preliminary data.</text>
</comment>
<sequence>MESLDPSNGSKGMMHAGTFNNNAFPTSEGLVALEIFTPQKKAELNVLFEVGIYSQKYATHFADVREIDSFAGPITFYAEAAVINGVSEAASGKRENRDLRNAHFALPRMYFSS</sequence>
<name>A0A0N0NKM6_9EURO</name>
<protein>
    <submittedName>
        <fullName evidence="1">Uncharacterized protein</fullName>
    </submittedName>
</protein>
<accession>A0A0N0NKM6</accession>